<accession>A0A4Z0H260</accession>
<proteinExistence type="predicted"/>
<keyword evidence="1" id="KW-0812">Transmembrane</keyword>
<dbReference type="EMBL" id="SRJC01000001">
    <property type="protein sequence ID" value="TGB03486.1"/>
    <property type="molecule type" value="Genomic_DNA"/>
</dbReference>
<keyword evidence="1" id="KW-0472">Membrane</keyword>
<evidence type="ECO:0008006" key="4">
    <source>
        <dbReference type="Google" id="ProtNLM"/>
    </source>
</evidence>
<feature type="transmembrane region" description="Helical" evidence="1">
    <location>
        <begin position="42"/>
        <end position="63"/>
    </location>
</feature>
<name>A0A4Z0H260_9BACI</name>
<keyword evidence="3" id="KW-1185">Reference proteome</keyword>
<dbReference type="RefSeq" id="WP_135326217.1">
    <property type="nucleotide sequence ID" value="NZ_SRJC01000001.1"/>
</dbReference>
<sequence length="114" mass="11722">MSRTTEMVLGILGGLFGFGAASFALFIGAVDESLNGATEISALGKTAFFFSMIAIAGGILVQFKPKLAGWLMLVSGVGLVIAISLFGVLPALFLIAAGLMGIVRKEATQVNRVA</sequence>
<organism evidence="2 3">
    <name type="scientific">Halobacillus salinus</name>
    <dbReference type="NCBI Taxonomy" id="192814"/>
    <lineage>
        <taxon>Bacteria</taxon>
        <taxon>Bacillati</taxon>
        <taxon>Bacillota</taxon>
        <taxon>Bacilli</taxon>
        <taxon>Bacillales</taxon>
        <taxon>Bacillaceae</taxon>
        <taxon>Halobacillus</taxon>
    </lineage>
</organism>
<reference evidence="2 3" key="1">
    <citation type="journal article" date="2003" name="Int. J. Syst. Evol. Microbiol.">
        <title>Halobacillus salinus sp. nov., isolated from a salt lake on the coast of the East Sea in Korea.</title>
        <authorList>
            <person name="Yoon J.H."/>
            <person name="Kang K.H."/>
            <person name="Park Y.H."/>
        </authorList>
    </citation>
    <scope>NUCLEOTIDE SEQUENCE [LARGE SCALE GENOMIC DNA]</scope>
    <source>
        <strain evidence="2 3">HSL-3</strain>
    </source>
</reference>
<evidence type="ECO:0000313" key="2">
    <source>
        <dbReference type="EMBL" id="TGB03486.1"/>
    </source>
</evidence>
<keyword evidence="1" id="KW-1133">Transmembrane helix</keyword>
<dbReference type="Proteomes" id="UP000297982">
    <property type="component" value="Unassembled WGS sequence"/>
</dbReference>
<protein>
    <recommendedName>
        <fullName evidence="4">DUF4064 domain-containing protein</fullName>
    </recommendedName>
</protein>
<feature type="transmembrane region" description="Helical" evidence="1">
    <location>
        <begin position="7"/>
        <end position="30"/>
    </location>
</feature>
<evidence type="ECO:0000256" key="1">
    <source>
        <dbReference type="SAM" id="Phobius"/>
    </source>
</evidence>
<evidence type="ECO:0000313" key="3">
    <source>
        <dbReference type="Proteomes" id="UP000297982"/>
    </source>
</evidence>
<comment type="caution">
    <text evidence="2">The sequence shown here is derived from an EMBL/GenBank/DDBJ whole genome shotgun (WGS) entry which is preliminary data.</text>
</comment>
<dbReference type="AlphaFoldDB" id="A0A4Z0H260"/>
<feature type="transmembrane region" description="Helical" evidence="1">
    <location>
        <begin position="70"/>
        <end position="103"/>
    </location>
</feature>
<dbReference type="STRING" id="192814.GCA_900166575_00354"/>
<gene>
    <name evidence="2" type="ORF">E4663_00315</name>
</gene>